<organism evidence="1 2">
    <name type="scientific">Racocetra persica</name>
    <dbReference type="NCBI Taxonomy" id="160502"/>
    <lineage>
        <taxon>Eukaryota</taxon>
        <taxon>Fungi</taxon>
        <taxon>Fungi incertae sedis</taxon>
        <taxon>Mucoromycota</taxon>
        <taxon>Glomeromycotina</taxon>
        <taxon>Glomeromycetes</taxon>
        <taxon>Diversisporales</taxon>
        <taxon>Gigasporaceae</taxon>
        <taxon>Racocetra</taxon>
    </lineage>
</organism>
<evidence type="ECO:0000313" key="1">
    <source>
        <dbReference type="EMBL" id="CAG8483828.1"/>
    </source>
</evidence>
<evidence type="ECO:0000313" key="2">
    <source>
        <dbReference type="Proteomes" id="UP000789920"/>
    </source>
</evidence>
<dbReference type="Proteomes" id="UP000789920">
    <property type="component" value="Unassembled WGS sequence"/>
</dbReference>
<accession>A0ACA9KP03</accession>
<feature type="non-terminal residue" evidence="1">
    <location>
        <position position="503"/>
    </location>
</feature>
<proteinExistence type="predicted"/>
<comment type="caution">
    <text evidence="1">The sequence shown here is derived from an EMBL/GenBank/DDBJ whole genome shotgun (WGS) entry which is preliminary data.</text>
</comment>
<reference evidence="1" key="1">
    <citation type="submission" date="2021-06" db="EMBL/GenBank/DDBJ databases">
        <authorList>
            <person name="Kallberg Y."/>
            <person name="Tangrot J."/>
            <person name="Rosling A."/>
        </authorList>
    </citation>
    <scope>NUCLEOTIDE SEQUENCE</scope>
    <source>
        <strain evidence="1">MA461A</strain>
    </source>
</reference>
<keyword evidence="2" id="KW-1185">Reference proteome</keyword>
<name>A0ACA9KP03_9GLOM</name>
<protein>
    <submittedName>
        <fullName evidence="1">27588_t:CDS:1</fullName>
    </submittedName>
</protein>
<dbReference type="EMBL" id="CAJVQC010000916">
    <property type="protein sequence ID" value="CAG8483828.1"/>
    <property type="molecule type" value="Genomic_DNA"/>
</dbReference>
<sequence>MVNAQEWLDKNYPKKEKARKYLFVKEQLEGELYLKDFTNLKKVYISYYVNEKQFTINYEGKIELNLKNKNLEGGLDLSDFVNLEELECDNNNSNNLSEQDCSAFSQFGNLENLKIGNHDENKINQKIYNRFMGSLEPFKNSNKLKHLNISNTDIASGVEHLPQSIGKIRYSSELRPTSKVQEIDRELSRKAEEFNRTLLPNEIRFPKYKKHEEAVYTSRLLPTEEIIKLLQNSKEISEQFYDVTETPESFKIDLVNFMEDSSPNLAKKEAKTKQKLLREILVRNNLIKETFLKQTISNLEEQMRLFSQEKNIGQQNLKIYQLQESFAKLQTDLEKSYQLSTELDELMLQQEISPKKRVSQKINIDIPDEPNAQVSESAHLIEKSKRKLSLALQEKNTQGESKLLKEESDCQIEFMEHYKLKEDERRFFAHLPPNFPKEEFDRAKGVYAGILTANYPESVEKYLTSGDECQPRREALNELVIFAHSWWQTDAGRAIYSMFDLET</sequence>
<gene>
    <name evidence="1" type="ORF">RPERSI_LOCUS1097</name>
</gene>